<dbReference type="GO" id="GO:0005829">
    <property type="term" value="C:cytosol"/>
    <property type="evidence" value="ECO:0007669"/>
    <property type="project" value="TreeGrafter"/>
</dbReference>
<proteinExistence type="predicted"/>
<sequence>MEKLKLSILDQSPISEGMSAEQALQHTVDLVQHAEQWGYSRFWVSEHHDSETLAGSSPEVLIAHLAAKTSRIRIGSGGVMLTHYSPYKVAENFRVLEGLTPNRIDLGVGRAPGGMPRATYALHNGEKRNIESFPEQIDELFIYLHDAIAPSDKLYGLKAAPVIQTVPELWLLGSSHSSALLAAEKGLPYNFAQFINGEDGPQYSRYYKERFKPSSYLTKPKNMVTVFVTCAETDEEAQRINSSIELAMIRLEQGMPSAGTPSPETAMAYSYSKYEWARVLENRKRMIIGSPKKVKEALYELSEQYGTDEIMLVSNMYSHYDKLKSFELIAKELL</sequence>
<evidence type="ECO:0000313" key="4">
    <source>
        <dbReference type="EMBL" id="NEY21009.1"/>
    </source>
</evidence>
<dbReference type="FunFam" id="3.20.20.30:FF:000002">
    <property type="entry name" value="LLM class flavin-dependent oxidoreductase"/>
    <property type="match status" value="1"/>
</dbReference>
<accession>A0A0A6VEQ9</accession>
<feature type="domain" description="Luciferase-like" evidence="2">
    <location>
        <begin position="6"/>
        <end position="304"/>
    </location>
</feature>
<dbReference type="Proteomes" id="UP000476934">
    <property type="component" value="Unassembled WGS sequence"/>
</dbReference>
<keyword evidence="6" id="KW-1185">Reference proteome</keyword>
<dbReference type="GO" id="GO:0016705">
    <property type="term" value="F:oxidoreductase activity, acting on paired donors, with incorporation or reduction of molecular oxygen"/>
    <property type="evidence" value="ECO:0007669"/>
    <property type="project" value="InterPro"/>
</dbReference>
<protein>
    <submittedName>
        <fullName evidence="4">LLM class flavin-dependent oxidoreductase</fullName>
    </submittedName>
</protein>
<organism evidence="3 5">
    <name type="scientific">Heyndrickxia ginsengihumi</name>
    <dbReference type="NCBI Taxonomy" id="363870"/>
    <lineage>
        <taxon>Bacteria</taxon>
        <taxon>Bacillati</taxon>
        <taxon>Bacillota</taxon>
        <taxon>Bacilli</taxon>
        <taxon>Bacillales</taxon>
        <taxon>Bacillaceae</taxon>
        <taxon>Heyndrickxia</taxon>
    </lineage>
</organism>
<evidence type="ECO:0000313" key="6">
    <source>
        <dbReference type="Proteomes" id="UP000476934"/>
    </source>
</evidence>
<dbReference type="Proteomes" id="UP000030588">
    <property type="component" value="Unassembled WGS sequence"/>
</dbReference>
<dbReference type="EMBL" id="JAAIWK010000024">
    <property type="protein sequence ID" value="NEY21009.1"/>
    <property type="molecule type" value="Genomic_DNA"/>
</dbReference>
<dbReference type="PANTHER" id="PTHR30137">
    <property type="entry name" value="LUCIFERASE-LIKE MONOOXYGENASE"/>
    <property type="match status" value="1"/>
</dbReference>
<dbReference type="InterPro" id="IPR019949">
    <property type="entry name" value="CmoO-like"/>
</dbReference>
<dbReference type="Pfam" id="PF00296">
    <property type="entry name" value="Bac_luciferase"/>
    <property type="match status" value="1"/>
</dbReference>
<dbReference type="PANTHER" id="PTHR30137:SF19">
    <property type="entry name" value="LUCIFERASE-LIKE MONOOXYGENASE"/>
    <property type="match status" value="1"/>
</dbReference>
<gene>
    <name evidence="4" type="ORF">G4D61_13715</name>
    <name evidence="3" type="ORF">NG54_06135</name>
</gene>
<reference evidence="4 6" key="3">
    <citation type="submission" date="2020-03" db="EMBL/GenBank/DDBJ databases">
        <title>Bacillus aquiflavi sp. nov., isolated from yellow water of strong flavor Chinese baijiu in Yibin region of China.</title>
        <authorList>
            <person name="Xie J."/>
        </authorList>
    </citation>
    <scope>NUCLEOTIDE SEQUENCE [LARGE SCALE GENOMIC DNA]</scope>
    <source>
        <strain evidence="4 6">Gsoil 114</strain>
    </source>
</reference>
<comment type="similarity">
    <text evidence="1">To bacterial alkanal monooxygenase alpha and beta chains.</text>
</comment>
<comment type="caution">
    <text evidence="3">The sequence shown here is derived from an EMBL/GenBank/DDBJ whole genome shotgun (WGS) entry which is preliminary data.</text>
</comment>
<dbReference type="EMBL" id="JRUN01000013">
    <property type="protein sequence ID" value="KHD85948.1"/>
    <property type="molecule type" value="Genomic_DNA"/>
</dbReference>
<dbReference type="Gene3D" id="3.20.20.30">
    <property type="entry name" value="Luciferase-like domain"/>
    <property type="match status" value="1"/>
</dbReference>
<evidence type="ECO:0000313" key="3">
    <source>
        <dbReference type="EMBL" id="KHD85948.1"/>
    </source>
</evidence>
<reference evidence="3 5" key="1">
    <citation type="submission" date="2014-10" db="EMBL/GenBank/DDBJ databases">
        <title>Draft genome of phytase producing Bacillus ginsengihumi strain M2.11.</title>
        <authorList>
            <person name="Toymentseva A."/>
            <person name="Boulygina E.A."/>
            <person name="Kazakov S.V."/>
            <person name="Kayumov I."/>
            <person name="Suleimanova A.D."/>
            <person name="Mardanova A.M."/>
            <person name="Maria S.N."/>
            <person name="Sergey M.Y."/>
            <person name="Sharipova M.R."/>
        </authorList>
    </citation>
    <scope>NUCLEOTIDE SEQUENCE [LARGE SCALE GENOMIC DNA]</scope>
    <source>
        <strain evidence="3 5">M2.11</strain>
    </source>
</reference>
<dbReference type="OrthoDB" id="9780518at2"/>
<evidence type="ECO:0000256" key="1">
    <source>
        <dbReference type="ARBA" id="ARBA00007789"/>
    </source>
</evidence>
<dbReference type="InterPro" id="IPR036661">
    <property type="entry name" value="Luciferase-like_sf"/>
</dbReference>
<dbReference type="SUPFAM" id="SSF51679">
    <property type="entry name" value="Bacterial luciferase-like"/>
    <property type="match status" value="1"/>
</dbReference>
<evidence type="ECO:0000313" key="5">
    <source>
        <dbReference type="Proteomes" id="UP000030588"/>
    </source>
</evidence>
<dbReference type="AlphaFoldDB" id="A0A0A6VEQ9"/>
<dbReference type="RefSeq" id="WP_025729953.1">
    <property type="nucleotide sequence ID" value="NZ_JAAIWK010000024.1"/>
</dbReference>
<dbReference type="NCBIfam" id="TIGR03558">
    <property type="entry name" value="oxido_grp_1"/>
    <property type="match status" value="1"/>
</dbReference>
<dbReference type="InterPro" id="IPR050766">
    <property type="entry name" value="Bact_Lucif_Oxidored"/>
</dbReference>
<dbReference type="STRING" id="363870.NG54_06135"/>
<evidence type="ECO:0000259" key="2">
    <source>
        <dbReference type="Pfam" id="PF00296"/>
    </source>
</evidence>
<reference evidence="4 6" key="2">
    <citation type="submission" date="2020-02" db="EMBL/GenBank/DDBJ databases">
        <authorList>
            <person name="Feng H."/>
        </authorList>
    </citation>
    <scope>NUCLEOTIDE SEQUENCE [LARGE SCALE GENOMIC DNA]</scope>
    <source>
        <strain evidence="4 6">Gsoil 114</strain>
    </source>
</reference>
<dbReference type="InterPro" id="IPR011251">
    <property type="entry name" value="Luciferase-like_dom"/>
</dbReference>
<name>A0A0A6VEQ9_9BACI</name>